<dbReference type="InParanoid" id="A0A1Q6DV54"/>
<protein>
    <submittedName>
        <fullName evidence="1">Uncharacterized protein</fullName>
    </submittedName>
</protein>
<proteinExistence type="predicted"/>
<dbReference type="AlphaFoldDB" id="A0A1Q6DV54"/>
<dbReference type="Proteomes" id="UP000185744">
    <property type="component" value="Unassembled WGS sequence"/>
</dbReference>
<sequence length="113" mass="13291">MIKFYNSINLNGKPITRHSNIGLVTDGIPYNTTEIENFLNRFDAAFYPGKKISFNDIGDFTYPNREKEPVYCETTFPHKKIGFGNNGNFDIIDRFKENYYYSDIDNITRYLTY</sequence>
<reference evidence="1" key="1">
    <citation type="submission" date="2016-12" db="EMBL/GenBank/DDBJ databases">
        <title>Discovery of methanogenic haloarchaea.</title>
        <authorList>
            <person name="Sorokin D.Y."/>
            <person name="Makarova K.S."/>
            <person name="Abbas B."/>
            <person name="Ferrer M."/>
            <person name="Golyshin P.N."/>
        </authorList>
    </citation>
    <scope>NUCLEOTIDE SEQUENCE [LARGE SCALE GENOMIC DNA]</scope>
    <source>
        <strain evidence="1">HMET1</strain>
    </source>
</reference>
<keyword evidence="2" id="KW-1185">Reference proteome</keyword>
<comment type="caution">
    <text evidence="1">The sequence shown here is derived from an EMBL/GenBank/DDBJ whole genome shotgun (WGS) entry which is preliminary data.</text>
</comment>
<evidence type="ECO:0000313" key="2">
    <source>
        <dbReference type="Proteomes" id="UP000185744"/>
    </source>
</evidence>
<name>A0A1Q6DV54_METT1</name>
<evidence type="ECO:0000313" key="1">
    <source>
        <dbReference type="EMBL" id="OKY78217.1"/>
    </source>
</evidence>
<organism evidence="1 2">
    <name type="scientific">Methanohalarchaeum thermophilum</name>
    <dbReference type="NCBI Taxonomy" id="1903181"/>
    <lineage>
        <taxon>Archaea</taxon>
        <taxon>Methanobacteriati</taxon>
        <taxon>Methanobacteriota</taxon>
        <taxon>Methanonatronarchaeia</taxon>
        <taxon>Methanonatronarchaeales</taxon>
        <taxon>Methanonatronarchaeaceae</taxon>
        <taxon>Candidatus Methanohalarchaeum</taxon>
    </lineage>
</organism>
<accession>A0A1Q6DV54</accession>
<dbReference type="EMBL" id="MSDW01000001">
    <property type="protein sequence ID" value="OKY78217.1"/>
    <property type="molecule type" value="Genomic_DNA"/>
</dbReference>
<gene>
    <name evidence="1" type="ORF">BTN85_0703</name>
</gene>